<evidence type="ECO:0000259" key="1">
    <source>
        <dbReference type="Pfam" id="PF20091"/>
    </source>
</evidence>
<proteinExistence type="predicted"/>
<reference evidence="2 3" key="1">
    <citation type="submission" date="2015-02" db="EMBL/GenBank/DDBJ databases">
        <title>Draft genome sequences of ten Microbacterium spp. with emphasis on heavy metal contaminated environments.</title>
        <authorList>
            <person name="Corretto E."/>
        </authorList>
    </citation>
    <scope>NUCLEOTIDE SEQUENCE [LARGE SCALE GENOMIC DNA]</scope>
    <source>
        <strain evidence="2 3">DSM 12510</strain>
    </source>
</reference>
<dbReference type="InterPro" id="IPR045394">
    <property type="entry name" value="Abhydrolase_dom"/>
</dbReference>
<sequence length="442" mass="48715">MLASPATLGSLPQKGHYTPRASARVGVDDFDYVEEEWRVTGVTDDGDYETVALVRLPRDRSKFSGTVFVEPLHMLGFAPVWIYSAPYFMREGHGHVTVASQPETLDTHLRPHDGERYASLHIPAPDVPPLHEAGLPPDAEALALVWASIARRNTWCSTVLAQAGAAIRANEGPFEGVRHVILAGHSETGFVVTTYIREAHDTHRAPDGSAVYDGYFPSGYPSSPFRGIDVPLVQTISDADVSHPVITFTTGYDDRAYRRDDSDDAGDLFRLYELAGAPHSGTRYLPYNSNALWGAATKGAVTDTTLMSTFPHNELFNATLEHLVRWVVDGVAPPRAPRLELAEDGRVALDRHGNTRGGVRCAQMDVPTRRYFARAPLPSEDYFSVGIEVPFAADELLALYGDESGYRDAFLARIDQQQVDGWLLADDVDQMLTDLHVEMGRR</sequence>
<feature type="domain" description="Alpha/beta hydrolase" evidence="1">
    <location>
        <begin position="33"/>
        <end position="432"/>
    </location>
</feature>
<dbReference type="AlphaFoldDB" id="A0A0M2GV05"/>
<dbReference type="Pfam" id="PF20091">
    <property type="entry name" value="Abhydrolase_10"/>
    <property type="match status" value="1"/>
</dbReference>
<evidence type="ECO:0000313" key="3">
    <source>
        <dbReference type="Proteomes" id="UP000033956"/>
    </source>
</evidence>
<dbReference type="EMBL" id="JYIZ01000057">
    <property type="protein sequence ID" value="KJL37521.1"/>
    <property type="molecule type" value="Genomic_DNA"/>
</dbReference>
<dbReference type="RefSeq" id="WP_045277168.1">
    <property type="nucleotide sequence ID" value="NZ_BAAAUP010000002.1"/>
</dbReference>
<comment type="caution">
    <text evidence="2">The sequence shown here is derived from an EMBL/GenBank/DDBJ whole genome shotgun (WGS) entry which is preliminary data.</text>
</comment>
<evidence type="ECO:0000313" key="2">
    <source>
        <dbReference type="EMBL" id="KJL37521.1"/>
    </source>
</evidence>
<dbReference type="OrthoDB" id="1971292at2"/>
<gene>
    <name evidence="2" type="ORF">RS81_03278</name>
</gene>
<accession>A0A0M2GV05</accession>
<name>A0A0M2GV05_9MICO</name>
<organism evidence="2 3">
    <name type="scientific">Microbacterium terrae</name>
    <dbReference type="NCBI Taxonomy" id="69369"/>
    <lineage>
        <taxon>Bacteria</taxon>
        <taxon>Bacillati</taxon>
        <taxon>Actinomycetota</taxon>
        <taxon>Actinomycetes</taxon>
        <taxon>Micrococcales</taxon>
        <taxon>Microbacteriaceae</taxon>
        <taxon>Microbacterium</taxon>
    </lineage>
</organism>
<dbReference type="Proteomes" id="UP000033956">
    <property type="component" value="Unassembled WGS sequence"/>
</dbReference>
<dbReference type="PATRIC" id="fig|92835.4.peg.3309"/>
<keyword evidence="3" id="KW-1185">Reference proteome</keyword>
<protein>
    <recommendedName>
        <fullName evidence="1">Alpha/beta hydrolase domain-containing protein</fullName>
    </recommendedName>
</protein>
<dbReference type="STRING" id="92835.RS81_03278"/>